<keyword evidence="1 3" id="KW-0732">Signal</keyword>
<gene>
    <name evidence="5" type="ORF">C5167_014700</name>
</gene>
<organism evidence="5 6">
    <name type="scientific">Papaver somniferum</name>
    <name type="common">Opium poppy</name>
    <dbReference type="NCBI Taxonomy" id="3469"/>
    <lineage>
        <taxon>Eukaryota</taxon>
        <taxon>Viridiplantae</taxon>
        <taxon>Streptophyta</taxon>
        <taxon>Embryophyta</taxon>
        <taxon>Tracheophyta</taxon>
        <taxon>Spermatophyta</taxon>
        <taxon>Magnoliopsida</taxon>
        <taxon>Ranunculales</taxon>
        <taxon>Papaveraceae</taxon>
        <taxon>Papaveroideae</taxon>
        <taxon>Papaver</taxon>
    </lineage>
</organism>
<feature type="transmembrane region" description="Helical" evidence="2">
    <location>
        <begin position="351"/>
        <end position="376"/>
    </location>
</feature>
<evidence type="ECO:0000259" key="4">
    <source>
        <dbReference type="Pfam" id="PF01453"/>
    </source>
</evidence>
<dbReference type="InterPro" id="IPR051343">
    <property type="entry name" value="G-type_lectin_kinases/EP1-like"/>
</dbReference>
<evidence type="ECO:0000313" key="6">
    <source>
        <dbReference type="Proteomes" id="UP000316621"/>
    </source>
</evidence>
<name>A0A4Y7J7C7_PAPSO</name>
<dbReference type="InterPro" id="IPR001480">
    <property type="entry name" value="Bulb-type_lectin_dom"/>
</dbReference>
<dbReference type="OMA" id="WELAPNS"/>
<dbReference type="SUPFAM" id="SSF51110">
    <property type="entry name" value="alpha-D-mannose-specific plant lectins"/>
    <property type="match status" value="1"/>
</dbReference>
<dbReference type="EMBL" id="CM010717">
    <property type="protein sequence ID" value="RZC55831.1"/>
    <property type="molecule type" value="Genomic_DNA"/>
</dbReference>
<accession>A0A4Y7J7C7</accession>
<keyword evidence="2" id="KW-1133">Transmembrane helix</keyword>
<reference evidence="5 6" key="1">
    <citation type="journal article" date="2018" name="Science">
        <title>The opium poppy genome and morphinan production.</title>
        <authorList>
            <person name="Guo L."/>
            <person name="Winzer T."/>
            <person name="Yang X."/>
            <person name="Li Y."/>
            <person name="Ning Z."/>
            <person name="He Z."/>
            <person name="Teodor R."/>
            <person name="Lu Y."/>
            <person name="Bowser T.A."/>
            <person name="Graham I.A."/>
            <person name="Ye K."/>
        </authorList>
    </citation>
    <scope>NUCLEOTIDE SEQUENCE [LARGE SCALE GENOMIC DNA]</scope>
    <source>
        <strain evidence="6">cv. HN1</strain>
        <tissue evidence="5">Leaves</tissue>
    </source>
</reference>
<keyword evidence="2" id="KW-0472">Membrane</keyword>
<protein>
    <recommendedName>
        <fullName evidence="4">Bulb-type lectin domain-containing protein</fullName>
    </recommendedName>
</protein>
<feature type="chain" id="PRO_5021333284" description="Bulb-type lectin domain-containing protein" evidence="3">
    <location>
        <begin position="23"/>
        <end position="397"/>
    </location>
</feature>
<evidence type="ECO:0000256" key="2">
    <source>
        <dbReference type="SAM" id="Phobius"/>
    </source>
</evidence>
<dbReference type="Gramene" id="RZC55831">
    <property type="protein sequence ID" value="RZC55831"/>
    <property type="gene ID" value="C5167_014700"/>
</dbReference>
<dbReference type="Gene3D" id="2.90.10.10">
    <property type="entry name" value="Bulb-type lectin domain"/>
    <property type="match status" value="1"/>
</dbReference>
<dbReference type="InterPro" id="IPR036426">
    <property type="entry name" value="Bulb-type_lectin_dom_sf"/>
</dbReference>
<proteinExistence type="predicted"/>
<keyword evidence="2" id="KW-0812">Transmembrane</keyword>
<evidence type="ECO:0000256" key="3">
    <source>
        <dbReference type="SAM" id="SignalP"/>
    </source>
</evidence>
<dbReference type="AlphaFoldDB" id="A0A4Y7J7C7"/>
<sequence length="397" mass="44237">MSKYYWIFLTICFHLIAYKVHCKSDIPLGYKVTIPIPSDCNAGFIGRAFLMEPEKITVPSFKVALGVEDSFNGSFSCSLQVFLGEFKVWDSGHVSKFYPKNKCMLEFTEGGVLLLRGSERQIGWTSGTSGQGVELLQRLQLLHIGNLVLLDVMDRLKWQSFDFPANVILWGVYLNSGKFKYSYWEFSPTEGQNIVSAELGSTACGPYSICTLSNTCQCIQFSEKAANPVAVQSDCNVGFSGEFCGKTEPVEMIEIKGVGSILRSPQVFNVRKDVCLSMCIDDCTCVALLYSDKGVGIHAGDVCQRCVHYGLVGGLKQMDEEEVAINMWSYWVKAPKGIVGTEGKNSVLKRWLLIMGGVVDVFIILLVMGGFGYYYLVIRKRRTRNENTITSIFAENH</sequence>
<dbReference type="PANTHER" id="PTHR47976:SF120">
    <property type="entry name" value="G-TYPE LECTIN S-RECEPTOR-LIKE SERINE_THREONINE-PROTEIN KINASE SD2-5"/>
    <property type="match status" value="1"/>
</dbReference>
<dbReference type="Pfam" id="PF01453">
    <property type="entry name" value="B_lectin"/>
    <property type="match status" value="1"/>
</dbReference>
<feature type="domain" description="Bulb-type lectin" evidence="4">
    <location>
        <begin position="100"/>
        <end position="176"/>
    </location>
</feature>
<keyword evidence="6" id="KW-1185">Reference proteome</keyword>
<evidence type="ECO:0000256" key="1">
    <source>
        <dbReference type="ARBA" id="ARBA00022729"/>
    </source>
</evidence>
<dbReference type="Proteomes" id="UP000316621">
    <property type="component" value="Chromosome 3"/>
</dbReference>
<evidence type="ECO:0000313" key="5">
    <source>
        <dbReference type="EMBL" id="RZC55831.1"/>
    </source>
</evidence>
<feature type="signal peptide" evidence="3">
    <location>
        <begin position="1"/>
        <end position="22"/>
    </location>
</feature>
<dbReference type="PANTHER" id="PTHR47976">
    <property type="entry name" value="G-TYPE LECTIN S-RECEPTOR-LIKE SERINE/THREONINE-PROTEIN KINASE SD2-5"/>
    <property type="match status" value="1"/>
</dbReference>